<accession>A0A8J4PNB9</accession>
<evidence type="ECO:0000259" key="7">
    <source>
        <dbReference type="PROSITE" id="PS51184"/>
    </source>
</evidence>
<dbReference type="EMBL" id="AJWJ01000481">
    <property type="protein sequence ID" value="KAF2070518.1"/>
    <property type="molecule type" value="Genomic_DNA"/>
</dbReference>
<dbReference type="InterPro" id="IPR003347">
    <property type="entry name" value="JmjC_dom"/>
</dbReference>
<feature type="region of interest" description="Disordered" evidence="6">
    <location>
        <begin position="532"/>
        <end position="561"/>
    </location>
</feature>
<keyword evidence="2" id="KW-0479">Metal-binding</keyword>
<comment type="subcellular location">
    <subcellularLocation>
        <location evidence="1">Nucleus</location>
    </subcellularLocation>
</comment>
<dbReference type="InterPro" id="IPR011009">
    <property type="entry name" value="Kinase-like_dom_sf"/>
</dbReference>
<sequence length="880" mass="102087">MTKTLPTVTKSKALEPGVEFRNQSLGSLSVLSDAILLTNVFYDFSIEDLLKYQALSPAFYVLLNDDLLWKDLFLKQIKGNKKQLVFDTNWKITAMHYLYPSKLELSRFPFKQLSFQNFYSLEIYTRWLRRHTIVKDYGFDNGQVDHVDSNTLSVEEFIEKYEKPSIPVIFKGIQKDWSATEKWTSDKLAEKYGDVLFKISHQGHKRIPMKFKDYVDYMKAQNDEEPLYVFDEAFGEKAEEMLTDYSVPKYFPEDLFEVSGKERPHFRWIVIGPPRSGAPWHIDPAGTSAWNSLLTGRKRWLMYPPSFTPIGVGIDDVEEKFYGSPPSLLWLLEVYPYLPPDQRPIECIQEPGETIFVPGGWWHMVLNMEESIAVTQNFCNSQNFMDVCEELSGNRKEYENFKKALLDDKPEFKARFDDFELMESQMKHSFDNMDVWGPMVRKVYNKHIAPISDQENIDIESPNSGQSPVFIVNKQYVVKFYSTEYGGESSFKNESFLYQEISKNSEYLKSIFPQVLGKGFYKDLNDINSNCNGNGNGNHNGNDDTTTTSSAATDVDKEKQEKPLPDIKWKWPYIISSFVDGINLQEVQIVPEALPYPYPPQPIAEGEDDQDDEEKPSIDDNTLVDFMVKALSNLHNIKPSKSNDNPMIPDSNDQWSMWKKELTRLYSEYRHNHWNWNGLPSHLRSSMQDYLPKDINQLIDNTFSPCYLHTDLTDENVLGQIKKAPVVVEKPKKKSLSSRLKKMIIHPQKRKSPHKDGGVWEPKNLIDLGDSKLGDRWYELISLHLSVFAGDKTRFKQFLSKYIIHSDDNKQLDGKTWLDYYNLDPKAFVKRAMSYTLIHHCDAITTITRHFPSYRNASTIDHLACLIWDLDFAETSPYSP</sequence>
<evidence type="ECO:0000256" key="1">
    <source>
        <dbReference type="ARBA" id="ARBA00004123"/>
    </source>
</evidence>
<dbReference type="InterPro" id="IPR050910">
    <property type="entry name" value="JMJD6_ArgDemeth/LysHydrox"/>
</dbReference>
<comment type="caution">
    <text evidence="8">The sequence shown here is derived from an EMBL/GenBank/DDBJ whole genome shotgun (WGS) entry which is preliminary data.</text>
</comment>
<protein>
    <recommendedName>
        <fullName evidence="7">JmjC domain-containing protein</fullName>
    </recommendedName>
</protein>
<dbReference type="Pfam" id="PF13621">
    <property type="entry name" value="Cupin_8"/>
    <property type="match status" value="1"/>
</dbReference>
<evidence type="ECO:0000256" key="6">
    <source>
        <dbReference type="SAM" id="MobiDB-lite"/>
    </source>
</evidence>
<keyword evidence="5" id="KW-0539">Nucleus</keyword>
<evidence type="ECO:0000313" key="9">
    <source>
        <dbReference type="Proteomes" id="UP000695562"/>
    </source>
</evidence>
<proteinExistence type="predicted"/>
<dbReference type="Gene3D" id="2.60.120.650">
    <property type="entry name" value="Cupin"/>
    <property type="match status" value="1"/>
</dbReference>
<gene>
    <name evidence="8" type="ORF">CYY_008166</name>
</gene>
<name>A0A8J4PNB9_9MYCE</name>
<dbReference type="SMART" id="SM00558">
    <property type="entry name" value="JmjC"/>
    <property type="match status" value="1"/>
</dbReference>
<evidence type="ECO:0000256" key="2">
    <source>
        <dbReference type="ARBA" id="ARBA00022723"/>
    </source>
</evidence>
<keyword evidence="3" id="KW-0560">Oxidoreductase</keyword>
<dbReference type="InterPro" id="IPR041667">
    <property type="entry name" value="Cupin_8"/>
</dbReference>
<dbReference type="PROSITE" id="PS51184">
    <property type="entry name" value="JMJC"/>
    <property type="match status" value="1"/>
</dbReference>
<feature type="compositionally biased region" description="Low complexity" evidence="6">
    <location>
        <begin position="532"/>
        <end position="548"/>
    </location>
</feature>
<feature type="domain" description="JmjC" evidence="7">
    <location>
        <begin position="236"/>
        <end position="395"/>
    </location>
</feature>
<dbReference type="PANTHER" id="PTHR12480:SF35">
    <property type="entry name" value="TRANSCRIPTION FACTOR JUMONJI, JMJC DOMAIN-CONTAINING PROTEIN"/>
    <property type="match status" value="1"/>
</dbReference>
<dbReference type="FunFam" id="2.60.120.650:FF:000045">
    <property type="entry name" value="F-box protein At1g78280"/>
    <property type="match status" value="1"/>
</dbReference>
<dbReference type="Proteomes" id="UP000695562">
    <property type="component" value="Unassembled WGS sequence"/>
</dbReference>
<evidence type="ECO:0000256" key="3">
    <source>
        <dbReference type="ARBA" id="ARBA00023002"/>
    </source>
</evidence>
<keyword evidence="9" id="KW-1185">Reference proteome</keyword>
<evidence type="ECO:0000256" key="4">
    <source>
        <dbReference type="ARBA" id="ARBA00023004"/>
    </source>
</evidence>
<reference evidence="8" key="1">
    <citation type="submission" date="2020-01" db="EMBL/GenBank/DDBJ databases">
        <title>Development of genomics and gene disruption for Polysphondylium violaceum indicates a role for the polyketide synthase stlB in stalk morphogenesis.</title>
        <authorList>
            <person name="Narita B."/>
            <person name="Kawabe Y."/>
            <person name="Kin K."/>
            <person name="Saito T."/>
            <person name="Gibbs R."/>
            <person name="Kuspa A."/>
            <person name="Muzny D."/>
            <person name="Queller D."/>
            <person name="Richards S."/>
            <person name="Strassman J."/>
            <person name="Sucgang R."/>
            <person name="Worley K."/>
            <person name="Schaap P."/>
        </authorList>
    </citation>
    <scope>NUCLEOTIDE SEQUENCE</scope>
    <source>
        <strain evidence="8">QSvi11</strain>
    </source>
</reference>
<feature type="compositionally biased region" description="Acidic residues" evidence="6">
    <location>
        <begin position="605"/>
        <end position="614"/>
    </location>
</feature>
<dbReference type="PANTHER" id="PTHR12480">
    <property type="entry name" value="ARGININE DEMETHYLASE AND LYSYL-HYDROXYLASE JMJD"/>
    <property type="match status" value="1"/>
</dbReference>
<dbReference type="SUPFAM" id="SSF56112">
    <property type="entry name" value="Protein kinase-like (PK-like)"/>
    <property type="match status" value="1"/>
</dbReference>
<dbReference type="GO" id="GO:0005634">
    <property type="term" value="C:nucleus"/>
    <property type="evidence" value="ECO:0007669"/>
    <property type="project" value="UniProtKB-SubCell"/>
</dbReference>
<dbReference type="OrthoDB" id="424465at2759"/>
<organism evidence="8 9">
    <name type="scientific">Polysphondylium violaceum</name>
    <dbReference type="NCBI Taxonomy" id="133409"/>
    <lineage>
        <taxon>Eukaryota</taxon>
        <taxon>Amoebozoa</taxon>
        <taxon>Evosea</taxon>
        <taxon>Eumycetozoa</taxon>
        <taxon>Dictyostelia</taxon>
        <taxon>Dictyosteliales</taxon>
        <taxon>Dictyosteliaceae</taxon>
        <taxon>Polysphondylium</taxon>
    </lineage>
</organism>
<evidence type="ECO:0000256" key="5">
    <source>
        <dbReference type="ARBA" id="ARBA00023242"/>
    </source>
</evidence>
<dbReference type="SUPFAM" id="SSF51197">
    <property type="entry name" value="Clavaminate synthase-like"/>
    <property type="match status" value="1"/>
</dbReference>
<evidence type="ECO:0000313" key="8">
    <source>
        <dbReference type="EMBL" id="KAF2070518.1"/>
    </source>
</evidence>
<dbReference type="AlphaFoldDB" id="A0A8J4PNB9"/>
<dbReference type="GO" id="GO:0046872">
    <property type="term" value="F:metal ion binding"/>
    <property type="evidence" value="ECO:0007669"/>
    <property type="project" value="UniProtKB-KW"/>
</dbReference>
<dbReference type="GO" id="GO:0016491">
    <property type="term" value="F:oxidoreductase activity"/>
    <property type="evidence" value="ECO:0007669"/>
    <property type="project" value="UniProtKB-KW"/>
</dbReference>
<feature type="region of interest" description="Disordered" evidence="6">
    <location>
        <begin position="595"/>
        <end position="617"/>
    </location>
</feature>
<keyword evidence="4" id="KW-0408">Iron</keyword>
<dbReference type="GO" id="GO:0005737">
    <property type="term" value="C:cytoplasm"/>
    <property type="evidence" value="ECO:0007669"/>
    <property type="project" value="TreeGrafter"/>
</dbReference>